<dbReference type="SMART" id="SM00856">
    <property type="entry name" value="PMEI"/>
    <property type="match status" value="1"/>
</dbReference>
<evidence type="ECO:0000313" key="3">
    <source>
        <dbReference type="RefSeq" id="XP_022137307.1"/>
    </source>
</evidence>
<sequence length="171" mass="19393">MMRVEKLSVANSFVNNTCNKFEEEFIKVCIDVIDSDPHQDLKLNLSGLLAIFINHSIDNATDNHLYLMEQLKRSDLDKDIRYTFNVCVEQYERGLDILKSSLEALLKNDKDDLGLILSDAFDKIVACEDDFESTPEPPSWLAHYLPLRKLLALSMGTANLIQCKKVAACIP</sequence>
<dbReference type="GO" id="GO:0004857">
    <property type="term" value="F:enzyme inhibitor activity"/>
    <property type="evidence" value="ECO:0007669"/>
    <property type="project" value="InterPro"/>
</dbReference>
<dbReference type="SUPFAM" id="SSF101148">
    <property type="entry name" value="Plant invertase/pectin methylesterase inhibitor"/>
    <property type="match status" value="1"/>
</dbReference>
<gene>
    <name evidence="3" type="primary">LOC111008804</name>
</gene>
<evidence type="ECO:0000313" key="2">
    <source>
        <dbReference type="Proteomes" id="UP000504603"/>
    </source>
</evidence>
<protein>
    <submittedName>
        <fullName evidence="3">Uncharacterized protein LOC111008804</fullName>
    </submittedName>
</protein>
<dbReference type="InterPro" id="IPR006501">
    <property type="entry name" value="Pectinesterase_inhib_dom"/>
</dbReference>
<dbReference type="AlphaFoldDB" id="A0A6J1C7W5"/>
<dbReference type="PANTHER" id="PTHR31890">
    <property type="entry name" value="PLANT INVERTASE/PECTIN METHYLESTERASE INHIBITOR SUPERFAMILY PROTEIN"/>
    <property type="match status" value="1"/>
</dbReference>
<dbReference type="OrthoDB" id="764172at2759"/>
<keyword evidence="2" id="KW-1185">Reference proteome</keyword>
<dbReference type="InterPro" id="IPR035513">
    <property type="entry name" value="Invertase/methylesterase_inhib"/>
</dbReference>
<organism evidence="2 3">
    <name type="scientific">Momordica charantia</name>
    <name type="common">Bitter gourd</name>
    <name type="synonym">Balsam pear</name>
    <dbReference type="NCBI Taxonomy" id="3673"/>
    <lineage>
        <taxon>Eukaryota</taxon>
        <taxon>Viridiplantae</taxon>
        <taxon>Streptophyta</taxon>
        <taxon>Embryophyta</taxon>
        <taxon>Tracheophyta</taxon>
        <taxon>Spermatophyta</taxon>
        <taxon>Magnoliopsida</taxon>
        <taxon>eudicotyledons</taxon>
        <taxon>Gunneridae</taxon>
        <taxon>Pentapetalae</taxon>
        <taxon>rosids</taxon>
        <taxon>fabids</taxon>
        <taxon>Cucurbitales</taxon>
        <taxon>Cucurbitaceae</taxon>
        <taxon>Momordiceae</taxon>
        <taxon>Momordica</taxon>
    </lineage>
</organism>
<name>A0A6J1C7W5_MOMCH</name>
<dbReference type="RefSeq" id="XP_022137307.1">
    <property type="nucleotide sequence ID" value="XM_022281615.1"/>
</dbReference>
<feature type="domain" description="Pectinesterase inhibitor" evidence="1">
    <location>
        <begin position="9"/>
        <end position="170"/>
    </location>
</feature>
<dbReference type="PANTHER" id="PTHR31890:SF22">
    <property type="entry name" value="PECTINESTERASE INHIBITOR DOMAIN-CONTAINING PROTEIN"/>
    <property type="match status" value="1"/>
</dbReference>
<accession>A0A6J1C7W5</accession>
<dbReference type="Gene3D" id="1.20.140.40">
    <property type="entry name" value="Invertase/pectin methylesterase inhibitor family protein"/>
    <property type="match status" value="1"/>
</dbReference>
<evidence type="ECO:0000259" key="1">
    <source>
        <dbReference type="SMART" id="SM00856"/>
    </source>
</evidence>
<dbReference type="NCBIfam" id="TIGR01614">
    <property type="entry name" value="PME_inhib"/>
    <property type="match status" value="1"/>
</dbReference>
<dbReference type="KEGG" id="mcha:111008804"/>
<dbReference type="GeneID" id="111008804"/>
<reference evidence="3" key="1">
    <citation type="submission" date="2025-08" db="UniProtKB">
        <authorList>
            <consortium name="RefSeq"/>
        </authorList>
    </citation>
    <scope>IDENTIFICATION</scope>
    <source>
        <strain evidence="3">OHB3-1</strain>
    </source>
</reference>
<proteinExistence type="predicted"/>
<dbReference type="Pfam" id="PF04043">
    <property type="entry name" value="PMEI"/>
    <property type="match status" value="1"/>
</dbReference>
<dbReference type="Proteomes" id="UP000504603">
    <property type="component" value="Unplaced"/>
</dbReference>